<dbReference type="Proteomes" id="UP000032336">
    <property type="component" value="Unassembled WGS sequence"/>
</dbReference>
<sequence>MAAIILSGCNQSTKTQTSHSTKTQTKSNHSAAVAPKSSSTPSKPIIESVTASIHGQPYGKGLHAVRFVSSSTGYMAGNGIILKTTDGGQIFTTAAHTSVNLTGGLSVARTASATVAAWGSHSILVSHNSGSNWSTSTLPHTVQQVDFATSSIGFAITGHTWGAAGYPAWVLWRTTDGGAHWIQVPTSSPPASISFGAASVGWMSTANGDIFRTVDSGQTWSRVTQIPVSNGPGARPPSLHAASAQICWALVVGGSGMNQTSYSVFRTTNGTNWSPVLALSTAGAGAAPGDPGKVPRGPGASPGPMAVVGGSSSAVLAGECEACGLGTTSVSSTQNAGASWNNFPTIQNGGLSGSMSFVSPSEGWLLDSYGTGTVSLLQTLDGGSTWKEVYPMAHPHPVNSVSFVNAQVGYGVGVPGDAGAFLKTDNGGRTWSKIGDVPTTATGTASQIVFVTEQHGFVVYSPIPNKSGIYETNDGGKSWTLLKNPNGTNMLLIFAGTQDGVAFGPTQHWATTNGGQSWFQVHLKSPWLPWLPWLPASDSAVAGLYLAGLARLPVAKTLTDIVHSQNGGQYAQISFAGSQVAWFPSPSQGGVLLTTDGGAKWSNINIHGISYADFDFVNGEDGWAQSSGGSLLRTTSGGKTWTYASNPTP</sequence>
<evidence type="ECO:0000313" key="6">
    <source>
        <dbReference type="Proteomes" id="UP000032336"/>
    </source>
</evidence>
<dbReference type="InterPro" id="IPR015943">
    <property type="entry name" value="WD40/YVTN_repeat-like_dom_sf"/>
</dbReference>
<feature type="domain" description="Photosynthesis system II assembly factor Ycf48/Hcf136-like" evidence="4">
    <location>
        <begin position="354"/>
        <end position="434"/>
    </location>
</feature>
<gene>
    <name evidence="5" type="primary">hcf1365</name>
    <name evidence="5" type="ORF">FEAC_30060</name>
</gene>
<dbReference type="GO" id="GO:0015979">
    <property type="term" value="P:photosynthesis"/>
    <property type="evidence" value="ECO:0007669"/>
    <property type="project" value="UniProtKB-KW"/>
</dbReference>
<name>A0A0D8FPR5_9ACTN</name>
<keyword evidence="2" id="KW-0604">Photosystem II</keyword>
<keyword evidence="6" id="KW-1185">Reference proteome</keyword>
<evidence type="ECO:0000259" key="4">
    <source>
        <dbReference type="Pfam" id="PF14870"/>
    </source>
</evidence>
<comment type="caution">
    <text evidence="5">The sequence shown here is derived from an EMBL/GenBank/DDBJ whole genome shotgun (WGS) entry which is preliminary data.</text>
</comment>
<dbReference type="PANTHER" id="PTHR47199:SF2">
    <property type="entry name" value="PHOTOSYSTEM II STABILITY_ASSEMBLY FACTOR HCF136, CHLOROPLASTIC"/>
    <property type="match status" value="1"/>
</dbReference>
<proteinExistence type="predicted"/>
<accession>A0A0D8FPR5</accession>
<dbReference type="EMBL" id="JXUW01000053">
    <property type="protein sequence ID" value="KJE75253.1"/>
    <property type="molecule type" value="Genomic_DNA"/>
</dbReference>
<dbReference type="InterPro" id="IPR028203">
    <property type="entry name" value="PSII_CF48-like_dom"/>
</dbReference>
<dbReference type="Gene3D" id="2.130.10.10">
    <property type="entry name" value="YVTN repeat-like/Quinoprotein amine dehydrogenase"/>
    <property type="match status" value="3"/>
</dbReference>
<dbReference type="SUPFAM" id="SSF110296">
    <property type="entry name" value="Oligoxyloglucan reducing end-specific cellobiohydrolase"/>
    <property type="match status" value="3"/>
</dbReference>
<dbReference type="PANTHER" id="PTHR47199">
    <property type="entry name" value="PHOTOSYSTEM II STABILITY/ASSEMBLY FACTOR HCF136, CHLOROPLASTIC"/>
    <property type="match status" value="1"/>
</dbReference>
<protein>
    <submittedName>
        <fullName evidence="5">Ycf48-like protein</fullName>
    </submittedName>
</protein>
<evidence type="ECO:0000256" key="3">
    <source>
        <dbReference type="SAM" id="MobiDB-lite"/>
    </source>
</evidence>
<dbReference type="Pfam" id="PF14870">
    <property type="entry name" value="PSII_BNR"/>
    <property type="match status" value="1"/>
</dbReference>
<reference evidence="5 6" key="1">
    <citation type="submission" date="2015-01" db="EMBL/GenBank/DDBJ databases">
        <title>Draft genome of the acidophilic iron oxidizer Ferrimicrobium acidiphilum strain T23.</title>
        <authorList>
            <person name="Poehlein A."/>
            <person name="Eisen S."/>
            <person name="Schloemann M."/>
            <person name="Johnson B.D."/>
            <person name="Daniel R."/>
            <person name="Muehling M."/>
        </authorList>
    </citation>
    <scope>NUCLEOTIDE SEQUENCE [LARGE SCALE GENOMIC DNA]</scope>
    <source>
        <strain evidence="5 6">T23</strain>
    </source>
</reference>
<dbReference type="PATRIC" id="fig|1121877.4.peg.3396"/>
<evidence type="ECO:0000256" key="1">
    <source>
        <dbReference type="ARBA" id="ARBA00022531"/>
    </source>
</evidence>
<keyword evidence="1" id="KW-0602">Photosynthesis</keyword>
<dbReference type="eggNOG" id="COG4447">
    <property type="taxonomic scope" value="Bacteria"/>
</dbReference>
<evidence type="ECO:0000313" key="5">
    <source>
        <dbReference type="EMBL" id="KJE75253.1"/>
    </source>
</evidence>
<feature type="compositionally biased region" description="Low complexity" evidence="3">
    <location>
        <begin position="10"/>
        <end position="43"/>
    </location>
</feature>
<dbReference type="AlphaFoldDB" id="A0A0D8FPR5"/>
<evidence type="ECO:0000256" key="2">
    <source>
        <dbReference type="ARBA" id="ARBA00023276"/>
    </source>
</evidence>
<dbReference type="GO" id="GO:0009523">
    <property type="term" value="C:photosystem II"/>
    <property type="evidence" value="ECO:0007669"/>
    <property type="project" value="UniProtKB-KW"/>
</dbReference>
<dbReference type="STRING" id="1121877.FEAC_30060"/>
<organism evidence="5 6">
    <name type="scientific">Ferrimicrobium acidiphilum DSM 19497</name>
    <dbReference type="NCBI Taxonomy" id="1121877"/>
    <lineage>
        <taxon>Bacteria</taxon>
        <taxon>Bacillati</taxon>
        <taxon>Actinomycetota</taxon>
        <taxon>Acidimicrobiia</taxon>
        <taxon>Acidimicrobiales</taxon>
        <taxon>Acidimicrobiaceae</taxon>
        <taxon>Ferrimicrobium</taxon>
    </lineage>
</organism>
<feature type="region of interest" description="Disordered" evidence="3">
    <location>
        <begin position="6"/>
        <end position="43"/>
    </location>
</feature>